<evidence type="ECO:0000313" key="3">
    <source>
        <dbReference type="Proteomes" id="UP000229366"/>
    </source>
</evidence>
<evidence type="ECO:0000313" key="2">
    <source>
        <dbReference type="EMBL" id="PJI76747.1"/>
    </source>
</evidence>
<feature type="transmembrane region" description="Helical" evidence="1">
    <location>
        <begin position="150"/>
        <end position="167"/>
    </location>
</feature>
<feature type="transmembrane region" description="Helical" evidence="1">
    <location>
        <begin position="95"/>
        <end position="116"/>
    </location>
</feature>
<keyword evidence="3" id="KW-1185">Reference proteome</keyword>
<accession>A0A2M8VIS1</accession>
<dbReference type="AlphaFoldDB" id="A0A2M8VIS1"/>
<dbReference type="RefSeq" id="WP_198508801.1">
    <property type="nucleotide sequence ID" value="NZ_CBCSBW010000007.1"/>
</dbReference>
<organism evidence="2 3">
    <name type="scientific">Polynucleobacter brandtiae</name>
    <dbReference type="NCBI Taxonomy" id="1938816"/>
    <lineage>
        <taxon>Bacteria</taxon>
        <taxon>Pseudomonadati</taxon>
        <taxon>Pseudomonadota</taxon>
        <taxon>Betaproteobacteria</taxon>
        <taxon>Burkholderiales</taxon>
        <taxon>Burkholderiaceae</taxon>
        <taxon>Polynucleobacter</taxon>
    </lineage>
</organism>
<dbReference type="EMBL" id="PGTX01000006">
    <property type="protein sequence ID" value="PJI76747.1"/>
    <property type="molecule type" value="Genomic_DNA"/>
</dbReference>
<evidence type="ECO:0000256" key="1">
    <source>
        <dbReference type="SAM" id="Phobius"/>
    </source>
</evidence>
<keyword evidence="1" id="KW-0472">Membrane</keyword>
<feature type="transmembrane region" description="Helical" evidence="1">
    <location>
        <begin position="63"/>
        <end position="83"/>
    </location>
</feature>
<dbReference type="Proteomes" id="UP000229366">
    <property type="component" value="Unassembled WGS sequence"/>
</dbReference>
<feature type="transmembrane region" description="Helical" evidence="1">
    <location>
        <begin position="122"/>
        <end position="143"/>
    </location>
</feature>
<gene>
    <name evidence="2" type="ORF">B0G85_1956</name>
</gene>
<sequence>MITSQYLQSIALVEMAITCAVVLIYLCQKVFSIDIPFVVRLIMVLILGNVLFWPLGMSLELPLVAYVRGVTGELSIVTMLLLWTSVLPSAQKIPIGLKFSVILIALMFYPLALGFGMFDPYAWGYGSIAFLGSVIIFAICCSLAGWTKGVWILSLAVIAWSAQWHESANLWDYLMDPFLVVWAITSIIQSIYKRRQEKAQSGYLFRAG</sequence>
<keyword evidence="1" id="KW-0812">Transmembrane</keyword>
<proteinExistence type="predicted"/>
<comment type="caution">
    <text evidence="2">The sequence shown here is derived from an EMBL/GenBank/DDBJ whole genome shotgun (WGS) entry which is preliminary data.</text>
</comment>
<reference evidence="2 3" key="1">
    <citation type="submission" date="2017-11" db="EMBL/GenBank/DDBJ databases">
        <title>Genomic Encyclopedia of Type Strains, Phase III (KMG-III): the genomes of soil and plant-associated and newly described type strains.</title>
        <authorList>
            <person name="Whitman W."/>
        </authorList>
    </citation>
    <scope>NUCLEOTIDE SEQUENCE [LARGE SCALE GENOMIC DNA]</scope>
    <source>
        <strain evidence="2 3">UB-Domo-W1</strain>
    </source>
</reference>
<name>A0A2M8VIS1_9BURK</name>
<feature type="transmembrane region" description="Helical" evidence="1">
    <location>
        <begin position="173"/>
        <end position="192"/>
    </location>
</feature>
<keyword evidence="1" id="KW-1133">Transmembrane helix</keyword>
<feature type="transmembrane region" description="Helical" evidence="1">
    <location>
        <begin position="38"/>
        <end position="57"/>
    </location>
</feature>
<protein>
    <submittedName>
        <fullName evidence="2">Uncharacterized protein</fullName>
    </submittedName>
</protein>
<feature type="transmembrane region" description="Helical" evidence="1">
    <location>
        <begin position="6"/>
        <end position="26"/>
    </location>
</feature>